<comment type="function">
    <text evidence="1">Plays an important role in the de novo pathway of purine nucleotide biosynthesis. Catalyzes the first committed step in the biosynthesis of AMP from IMP.</text>
</comment>
<keyword evidence="1" id="KW-0460">Magnesium</keyword>
<name>A0A379S979_SALER</name>
<dbReference type="GO" id="GO:0004019">
    <property type="term" value="F:adenylosuccinate synthase activity"/>
    <property type="evidence" value="ECO:0007669"/>
    <property type="project" value="UniProtKB-UniRule"/>
</dbReference>
<keyword evidence="1" id="KW-0547">Nucleotide-binding</keyword>
<proteinExistence type="inferred from homology"/>
<dbReference type="GO" id="GO:0000287">
    <property type="term" value="F:magnesium ion binding"/>
    <property type="evidence" value="ECO:0007669"/>
    <property type="project" value="UniProtKB-UniRule"/>
</dbReference>
<dbReference type="InterPro" id="IPR001114">
    <property type="entry name" value="Adenylosuccinate_synthetase"/>
</dbReference>
<keyword evidence="1 2" id="KW-0436">Ligase</keyword>
<evidence type="ECO:0000313" key="3">
    <source>
        <dbReference type="Proteomes" id="UP000254124"/>
    </source>
</evidence>
<evidence type="ECO:0000313" key="2">
    <source>
        <dbReference type="EMBL" id="SUG17211.1"/>
    </source>
</evidence>
<dbReference type="HAMAP" id="MF_00011">
    <property type="entry name" value="Adenylosucc_synth"/>
    <property type="match status" value="1"/>
</dbReference>
<dbReference type="PANTHER" id="PTHR11846:SF0">
    <property type="entry name" value="ADENYLOSUCCINATE SYNTHETASE"/>
    <property type="match status" value="1"/>
</dbReference>
<keyword evidence="1" id="KW-0479">Metal-binding</keyword>
<comment type="catalytic activity">
    <reaction evidence="1">
        <text>IMP + L-aspartate + GTP = N(6)-(1,2-dicarboxyethyl)-AMP + GDP + phosphate + 2 H(+)</text>
        <dbReference type="Rhea" id="RHEA:15753"/>
        <dbReference type="ChEBI" id="CHEBI:15378"/>
        <dbReference type="ChEBI" id="CHEBI:29991"/>
        <dbReference type="ChEBI" id="CHEBI:37565"/>
        <dbReference type="ChEBI" id="CHEBI:43474"/>
        <dbReference type="ChEBI" id="CHEBI:57567"/>
        <dbReference type="ChEBI" id="CHEBI:58053"/>
        <dbReference type="ChEBI" id="CHEBI:58189"/>
        <dbReference type="EC" id="6.3.4.4"/>
    </reaction>
</comment>
<dbReference type="SMART" id="SM00788">
    <property type="entry name" value="Adenylsucc_synt"/>
    <property type="match status" value="1"/>
</dbReference>
<comment type="subcellular location">
    <subcellularLocation>
        <location evidence="1">Cytoplasm</location>
    </subcellularLocation>
</comment>
<reference evidence="2 3" key="1">
    <citation type="submission" date="2018-06" db="EMBL/GenBank/DDBJ databases">
        <authorList>
            <consortium name="Pathogen Informatics"/>
            <person name="Doyle S."/>
        </authorList>
    </citation>
    <scope>NUCLEOTIDE SEQUENCE [LARGE SCALE GENOMIC DNA]</scope>
    <source>
        <strain evidence="2 3">NCTC7295</strain>
    </source>
</reference>
<comment type="subunit">
    <text evidence="1">Homodimer.</text>
</comment>
<dbReference type="UniPathway" id="UPA00075">
    <property type="reaction ID" value="UER00335"/>
</dbReference>
<dbReference type="PANTHER" id="PTHR11846">
    <property type="entry name" value="ADENYLOSUCCINATE SYNTHETASE"/>
    <property type="match status" value="1"/>
</dbReference>
<dbReference type="GO" id="GO:0005525">
    <property type="term" value="F:GTP binding"/>
    <property type="evidence" value="ECO:0007669"/>
    <property type="project" value="UniProtKB-UniRule"/>
</dbReference>
<protein>
    <recommendedName>
        <fullName evidence="1">Adenylosuccinate synthetase</fullName>
        <shortName evidence="1">AMPSase</shortName>
        <shortName evidence="1">AdSS</shortName>
        <ecNumber evidence="1">6.3.4.4</ecNumber>
    </recommendedName>
    <alternativeName>
        <fullName evidence="1">IMP--aspartate ligase</fullName>
    </alternativeName>
</protein>
<keyword evidence="1" id="KW-0658">Purine biosynthesis</keyword>
<dbReference type="SUPFAM" id="SSF52540">
    <property type="entry name" value="P-loop containing nucleoside triphosphate hydrolases"/>
    <property type="match status" value="1"/>
</dbReference>
<keyword evidence="1" id="KW-0342">GTP-binding</keyword>
<organism evidence="2 3">
    <name type="scientific">Salmonella enterica subsp. arizonae</name>
    <dbReference type="NCBI Taxonomy" id="59203"/>
    <lineage>
        <taxon>Bacteria</taxon>
        <taxon>Pseudomonadati</taxon>
        <taxon>Pseudomonadota</taxon>
        <taxon>Gammaproteobacteria</taxon>
        <taxon>Enterobacterales</taxon>
        <taxon>Enterobacteriaceae</taxon>
        <taxon>Salmonella</taxon>
    </lineage>
</organism>
<comment type="caution">
    <text evidence="1">Lacks conserved residue(s) required for the propagation of feature annotation.</text>
</comment>
<dbReference type="Gene3D" id="3.90.170.10">
    <property type="entry name" value="Adenylosuccinate Synthetase, subunit A, domain 3"/>
    <property type="match status" value="1"/>
</dbReference>
<dbReference type="GO" id="GO:0044208">
    <property type="term" value="P:'de novo' AMP biosynthetic process"/>
    <property type="evidence" value="ECO:0007669"/>
    <property type="project" value="UniProtKB-UniRule"/>
</dbReference>
<dbReference type="GO" id="GO:0005737">
    <property type="term" value="C:cytoplasm"/>
    <property type="evidence" value="ECO:0007669"/>
    <property type="project" value="UniProtKB-SubCell"/>
</dbReference>
<accession>A0A379S979</accession>
<gene>
    <name evidence="2" type="primary">purA_1</name>
    <name evidence="1" type="synonym">purA</name>
    <name evidence="2" type="ORF">NCTC7295_04955</name>
</gene>
<dbReference type="EC" id="6.3.4.4" evidence="1"/>
<dbReference type="AlphaFoldDB" id="A0A379S979"/>
<keyword evidence="1" id="KW-0963">Cytoplasm</keyword>
<dbReference type="GO" id="GO:0046040">
    <property type="term" value="P:IMP metabolic process"/>
    <property type="evidence" value="ECO:0007669"/>
    <property type="project" value="TreeGrafter"/>
</dbReference>
<comment type="cofactor">
    <cofactor evidence="1">
        <name>Mg(2+)</name>
        <dbReference type="ChEBI" id="CHEBI:18420"/>
    </cofactor>
    <text evidence="1">Binds 1 Mg(2+) ion per subunit.</text>
</comment>
<sequence>MCGLSYAGRREVTTTPLAADDWQGIEPIYETMPGWSESTFGVKDRSGLPAAALNYIKRIEELTGVPIDIISTGPDRTETMILRDPFDA</sequence>
<dbReference type="Pfam" id="PF00709">
    <property type="entry name" value="Adenylsucc_synt"/>
    <property type="match status" value="1"/>
</dbReference>
<evidence type="ECO:0000256" key="1">
    <source>
        <dbReference type="HAMAP-Rule" id="MF_00011"/>
    </source>
</evidence>
<comment type="pathway">
    <text evidence="1">Purine metabolism; AMP biosynthesis via de novo pathway; AMP from IMP: step 1/2.</text>
</comment>
<dbReference type="InterPro" id="IPR027417">
    <property type="entry name" value="P-loop_NTPase"/>
</dbReference>
<feature type="binding site" evidence="1">
    <location>
        <begin position="71"/>
        <end position="73"/>
    </location>
    <ligand>
        <name>GTP</name>
        <dbReference type="ChEBI" id="CHEBI:37565"/>
    </ligand>
</feature>
<dbReference type="EMBL" id="UGWZ01000001">
    <property type="protein sequence ID" value="SUG17211.1"/>
    <property type="molecule type" value="Genomic_DNA"/>
</dbReference>
<dbReference type="InterPro" id="IPR042111">
    <property type="entry name" value="Adenylosuccinate_synth_dom3"/>
</dbReference>
<dbReference type="Proteomes" id="UP000254124">
    <property type="component" value="Unassembled WGS sequence"/>
</dbReference>
<comment type="similarity">
    <text evidence="1">Belongs to the adenylosuccinate synthetase family.</text>
</comment>